<dbReference type="EMBL" id="JACDQQ010000912">
    <property type="protein sequence ID" value="MBA0085207.1"/>
    <property type="molecule type" value="Genomic_DNA"/>
</dbReference>
<comment type="caution">
    <text evidence="2">The sequence shown here is derived from an EMBL/GenBank/DDBJ whole genome shotgun (WGS) entry which is preliminary data.</text>
</comment>
<feature type="region of interest" description="Disordered" evidence="1">
    <location>
        <begin position="18"/>
        <end position="70"/>
    </location>
</feature>
<evidence type="ECO:0000313" key="2">
    <source>
        <dbReference type="EMBL" id="MBA0085207.1"/>
    </source>
</evidence>
<keyword evidence="3" id="KW-1185">Reference proteome</keyword>
<dbReference type="Proteomes" id="UP000567293">
    <property type="component" value="Unassembled WGS sequence"/>
</dbReference>
<name>A0A7V8NPN3_9BACT</name>
<reference evidence="2" key="1">
    <citation type="submission" date="2020-06" db="EMBL/GenBank/DDBJ databases">
        <title>Legume-microbial interactions unlock mineral nutrients during tropical forest succession.</title>
        <authorList>
            <person name="Epihov D.Z."/>
        </authorList>
    </citation>
    <scope>NUCLEOTIDE SEQUENCE [LARGE SCALE GENOMIC DNA]</scope>
    <source>
        <strain evidence="2">Pan2503</strain>
    </source>
</reference>
<accession>A0A7V8NPN3</accession>
<gene>
    <name evidence="2" type="ORF">HRJ53_09435</name>
</gene>
<dbReference type="AlphaFoldDB" id="A0A7V8NPN3"/>
<proteinExistence type="predicted"/>
<evidence type="ECO:0000256" key="1">
    <source>
        <dbReference type="SAM" id="MobiDB-lite"/>
    </source>
</evidence>
<evidence type="ECO:0000313" key="3">
    <source>
        <dbReference type="Proteomes" id="UP000567293"/>
    </source>
</evidence>
<organism evidence="2 3">
    <name type="scientific">Candidatus Acidiferrum panamense</name>
    <dbReference type="NCBI Taxonomy" id="2741543"/>
    <lineage>
        <taxon>Bacteria</taxon>
        <taxon>Pseudomonadati</taxon>
        <taxon>Acidobacteriota</taxon>
        <taxon>Terriglobia</taxon>
        <taxon>Candidatus Acidiferrales</taxon>
        <taxon>Candidatus Acidiferrum</taxon>
    </lineage>
</organism>
<feature type="compositionally biased region" description="Basic residues" evidence="1">
    <location>
        <begin position="59"/>
        <end position="70"/>
    </location>
</feature>
<sequence>MADKRAEEFKALADFLADRQRREARNPVPKGYNPFDPRHKQPDPFGIRAAARSQQRQQSVRKARGNTRRA</sequence>
<feature type="compositionally biased region" description="Low complexity" evidence="1">
    <location>
        <begin position="48"/>
        <end position="58"/>
    </location>
</feature>
<protein>
    <submittedName>
        <fullName evidence="2">Uncharacterized protein</fullName>
    </submittedName>
</protein>